<protein>
    <submittedName>
        <fullName evidence="7">DNA-binding transcriptional regulator, MocR family, contains an aminotransferase domain</fullName>
    </submittedName>
</protein>
<dbReference type="STRING" id="84698.SAMN04488528_100128"/>
<evidence type="ECO:0000256" key="3">
    <source>
        <dbReference type="ARBA" id="ARBA00023015"/>
    </source>
</evidence>
<dbReference type="InterPro" id="IPR015421">
    <property type="entry name" value="PyrdxlP-dep_Trfase_major"/>
</dbReference>
<keyword evidence="4 7" id="KW-0238">DNA-binding</keyword>
<dbReference type="CDD" id="cd07377">
    <property type="entry name" value="WHTH_GntR"/>
    <property type="match status" value="1"/>
</dbReference>
<dbReference type="CDD" id="cd00609">
    <property type="entry name" value="AAT_like"/>
    <property type="match status" value="1"/>
</dbReference>
<dbReference type="PANTHER" id="PTHR46577">
    <property type="entry name" value="HTH-TYPE TRANSCRIPTIONAL REGULATORY PROTEIN GABR"/>
    <property type="match status" value="1"/>
</dbReference>
<dbReference type="GO" id="GO:0030170">
    <property type="term" value="F:pyridoxal phosphate binding"/>
    <property type="evidence" value="ECO:0007669"/>
    <property type="project" value="InterPro"/>
</dbReference>
<dbReference type="GO" id="GO:0003677">
    <property type="term" value="F:DNA binding"/>
    <property type="evidence" value="ECO:0007669"/>
    <property type="project" value="UniProtKB-KW"/>
</dbReference>
<dbReference type="Proteomes" id="UP000198619">
    <property type="component" value="Unassembled WGS sequence"/>
</dbReference>
<sequence length="456" mass="52766">MENKYDIIVNYIENEIKKESFKSKLPSIRALAIKFSCSNSTVIRAYSELEKKGSIYSMPKSGYFILENSLFKQNNLVQDKFDFSSGEPNEAIFPVAQFQKYIDIAINSYGTSLFNYGHSDGFSELKTTLCNKYSEKGLNLTEESIYFSNGAQQSISLLSLMRFHNNKDSILVESPSYNIYLGWLKLTKSKVYTIPRGKDGIDLNLLEDLFKNKDLKFFYTMPRLHNPLGTSYDEETKKQILYLANKYDVYILEDDYLSELNDVSNKPIKSYDSFEKVIYLKTFSKILLPGARLAAISLPEKIVEDFRQFKTFCELQGNAVFQCALNEYILSTDYDDYIQNLKVHYDKKMDILKEIINENSDLNLNFTNPTSGLFSLIHLPKNLNMEEFLSNLRGNKIYIRHGKYFYYNNSENINTARISVAKCNEKEISHGISTLFDILRESLKSNIIKKPEILEL</sequence>
<gene>
    <name evidence="7" type="ORF">SAMN04488528_100128</name>
</gene>
<keyword evidence="3" id="KW-0805">Transcription regulation</keyword>
<proteinExistence type="inferred from homology"/>
<dbReference type="Pfam" id="PF00392">
    <property type="entry name" value="GntR"/>
    <property type="match status" value="1"/>
</dbReference>
<dbReference type="InterPro" id="IPR015424">
    <property type="entry name" value="PyrdxlP-dep_Trfase"/>
</dbReference>
<dbReference type="PANTHER" id="PTHR46577:SF1">
    <property type="entry name" value="HTH-TYPE TRANSCRIPTIONAL REGULATORY PROTEIN GABR"/>
    <property type="match status" value="1"/>
</dbReference>
<evidence type="ECO:0000313" key="8">
    <source>
        <dbReference type="Proteomes" id="UP000198619"/>
    </source>
</evidence>
<keyword evidence="7" id="KW-0032">Aminotransferase</keyword>
<dbReference type="InterPro" id="IPR036390">
    <property type="entry name" value="WH_DNA-bd_sf"/>
</dbReference>
<keyword evidence="8" id="KW-1185">Reference proteome</keyword>
<evidence type="ECO:0000256" key="5">
    <source>
        <dbReference type="ARBA" id="ARBA00023163"/>
    </source>
</evidence>
<dbReference type="SMART" id="SM00345">
    <property type="entry name" value="HTH_GNTR"/>
    <property type="match status" value="1"/>
</dbReference>
<dbReference type="AlphaFoldDB" id="A0A1I0UYU1"/>
<evidence type="ECO:0000256" key="1">
    <source>
        <dbReference type="ARBA" id="ARBA00005384"/>
    </source>
</evidence>
<dbReference type="SUPFAM" id="SSF53383">
    <property type="entry name" value="PLP-dependent transferases"/>
    <property type="match status" value="1"/>
</dbReference>
<dbReference type="SUPFAM" id="SSF46785">
    <property type="entry name" value="Winged helix' DNA-binding domain"/>
    <property type="match status" value="1"/>
</dbReference>
<name>A0A1I0UYU1_9CLOT</name>
<comment type="similarity">
    <text evidence="1">In the C-terminal section; belongs to the class-I pyridoxal-phosphate-dependent aminotransferase family.</text>
</comment>
<accession>A0A1I0UYU1</accession>
<dbReference type="RefSeq" id="WP_177199262.1">
    <property type="nucleotide sequence ID" value="NZ_FOKI01000001.1"/>
</dbReference>
<evidence type="ECO:0000256" key="4">
    <source>
        <dbReference type="ARBA" id="ARBA00023125"/>
    </source>
</evidence>
<keyword evidence="7" id="KW-0808">Transferase</keyword>
<evidence type="ECO:0000259" key="6">
    <source>
        <dbReference type="SMART" id="SM00345"/>
    </source>
</evidence>
<dbReference type="GO" id="GO:0003700">
    <property type="term" value="F:DNA-binding transcription factor activity"/>
    <property type="evidence" value="ECO:0007669"/>
    <property type="project" value="InterPro"/>
</dbReference>
<dbReference type="InterPro" id="IPR015422">
    <property type="entry name" value="PyrdxlP-dep_Trfase_small"/>
</dbReference>
<dbReference type="InterPro" id="IPR000524">
    <property type="entry name" value="Tscrpt_reg_HTH_GntR"/>
</dbReference>
<dbReference type="InterPro" id="IPR004839">
    <property type="entry name" value="Aminotransferase_I/II_large"/>
</dbReference>
<dbReference type="InterPro" id="IPR051446">
    <property type="entry name" value="HTH_trans_reg/aminotransferase"/>
</dbReference>
<evidence type="ECO:0000256" key="2">
    <source>
        <dbReference type="ARBA" id="ARBA00022898"/>
    </source>
</evidence>
<dbReference type="Gene3D" id="1.10.10.10">
    <property type="entry name" value="Winged helix-like DNA-binding domain superfamily/Winged helix DNA-binding domain"/>
    <property type="match status" value="1"/>
</dbReference>
<reference evidence="7 8" key="1">
    <citation type="submission" date="2016-10" db="EMBL/GenBank/DDBJ databases">
        <authorList>
            <person name="de Groot N.N."/>
        </authorList>
    </citation>
    <scope>NUCLEOTIDE SEQUENCE [LARGE SCALE GENOMIC DNA]</scope>
    <source>
        <strain evidence="7 8">DSM 12271</strain>
    </source>
</reference>
<dbReference type="InterPro" id="IPR036388">
    <property type="entry name" value="WH-like_DNA-bd_sf"/>
</dbReference>
<dbReference type="Gene3D" id="3.90.1150.10">
    <property type="entry name" value="Aspartate Aminotransferase, domain 1"/>
    <property type="match status" value="1"/>
</dbReference>
<dbReference type="Pfam" id="PF00155">
    <property type="entry name" value="Aminotran_1_2"/>
    <property type="match status" value="1"/>
</dbReference>
<dbReference type="EMBL" id="FOKI01000001">
    <property type="protein sequence ID" value="SFA69264.1"/>
    <property type="molecule type" value="Genomic_DNA"/>
</dbReference>
<organism evidence="7 8">
    <name type="scientific">Clostridium frigidicarnis</name>
    <dbReference type="NCBI Taxonomy" id="84698"/>
    <lineage>
        <taxon>Bacteria</taxon>
        <taxon>Bacillati</taxon>
        <taxon>Bacillota</taxon>
        <taxon>Clostridia</taxon>
        <taxon>Eubacteriales</taxon>
        <taxon>Clostridiaceae</taxon>
        <taxon>Clostridium</taxon>
    </lineage>
</organism>
<dbReference type="Gene3D" id="3.40.640.10">
    <property type="entry name" value="Type I PLP-dependent aspartate aminotransferase-like (Major domain)"/>
    <property type="match status" value="1"/>
</dbReference>
<feature type="domain" description="HTH gntR-type" evidence="6">
    <location>
        <begin position="8"/>
        <end position="65"/>
    </location>
</feature>
<dbReference type="GO" id="GO:0008483">
    <property type="term" value="F:transaminase activity"/>
    <property type="evidence" value="ECO:0007669"/>
    <property type="project" value="UniProtKB-KW"/>
</dbReference>
<keyword evidence="2" id="KW-0663">Pyridoxal phosphate</keyword>
<keyword evidence="5" id="KW-0804">Transcription</keyword>
<evidence type="ECO:0000313" key="7">
    <source>
        <dbReference type="EMBL" id="SFA69264.1"/>
    </source>
</evidence>